<keyword evidence="6" id="KW-1185">Reference proteome</keyword>
<keyword evidence="1 5" id="KW-0489">Methyltransferase</keyword>
<dbReference type="Pfam" id="PF00398">
    <property type="entry name" value="RrnaAD"/>
    <property type="match status" value="1"/>
</dbReference>
<keyword evidence="4" id="KW-0694">RNA-binding</keyword>
<proteinExistence type="predicted"/>
<dbReference type="SUPFAM" id="SSF53335">
    <property type="entry name" value="S-adenosyl-L-methionine-dependent methyltransferases"/>
    <property type="match status" value="1"/>
</dbReference>
<dbReference type="InterPro" id="IPR001737">
    <property type="entry name" value="KsgA/Erm"/>
</dbReference>
<evidence type="ECO:0000313" key="5">
    <source>
        <dbReference type="EMBL" id="SFT50161.1"/>
    </source>
</evidence>
<dbReference type="GO" id="GO:0032259">
    <property type="term" value="P:methylation"/>
    <property type="evidence" value="ECO:0007669"/>
    <property type="project" value="UniProtKB-KW"/>
</dbReference>
<evidence type="ECO:0000256" key="3">
    <source>
        <dbReference type="ARBA" id="ARBA00022691"/>
    </source>
</evidence>
<evidence type="ECO:0000256" key="2">
    <source>
        <dbReference type="ARBA" id="ARBA00022679"/>
    </source>
</evidence>
<dbReference type="GO" id="GO:0003723">
    <property type="term" value="F:RNA binding"/>
    <property type="evidence" value="ECO:0007669"/>
    <property type="project" value="UniProtKB-KW"/>
</dbReference>
<protein>
    <submittedName>
        <fullName evidence="5">Phospholipid N-methyltransferase</fullName>
    </submittedName>
</protein>
<gene>
    <name evidence="5" type="ORF">SAMN05216474_0916</name>
</gene>
<dbReference type="CDD" id="cd02440">
    <property type="entry name" value="AdoMet_MTases"/>
    <property type="match status" value="1"/>
</dbReference>
<evidence type="ECO:0000256" key="1">
    <source>
        <dbReference type="ARBA" id="ARBA00022603"/>
    </source>
</evidence>
<organism evidence="5 6">
    <name type="scientific">Lishizhenia tianjinensis</name>
    <dbReference type="NCBI Taxonomy" id="477690"/>
    <lineage>
        <taxon>Bacteria</taxon>
        <taxon>Pseudomonadati</taxon>
        <taxon>Bacteroidota</taxon>
        <taxon>Flavobacteriia</taxon>
        <taxon>Flavobacteriales</taxon>
        <taxon>Crocinitomicaceae</taxon>
        <taxon>Lishizhenia</taxon>
    </lineage>
</organism>
<dbReference type="Gene3D" id="3.40.50.150">
    <property type="entry name" value="Vaccinia Virus protein VP39"/>
    <property type="match status" value="1"/>
</dbReference>
<sequence>MKKKPNFLKQYLKEKKMVGAVSPSSRFLAKKMLEGIDFKTCSAIVELGPGTGVFTRRLLENLKADAKLFVFELNDDFYNNLKNELKDPRVILIHDSAENLAKHLNAHGVEYADVVISSLPLANFSDELTKSILSTSYKNLKKKGKYIQFQYSLQAKNDITHYFKEMHIKFTALNLPPAFVYTCTK</sequence>
<dbReference type="Proteomes" id="UP000236454">
    <property type="component" value="Unassembled WGS sequence"/>
</dbReference>
<keyword evidence="2 5" id="KW-0808">Transferase</keyword>
<evidence type="ECO:0000313" key="6">
    <source>
        <dbReference type="Proteomes" id="UP000236454"/>
    </source>
</evidence>
<dbReference type="AlphaFoldDB" id="A0A1I6YIQ2"/>
<dbReference type="STRING" id="477690.SAMN05216474_0916"/>
<reference evidence="5 6" key="1">
    <citation type="submission" date="2016-10" db="EMBL/GenBank/DDBJ databases">
        <authorList>
            <person name="de Groot N.N."/>
        </authorList>
    </citation>
    <scope>NUCLEOTIDE SEQUENCE [LARGE SCALE GENOMIC DNA]</scope>
    <source>
        <strain evidence="5 6">CGMCC 1.7005</strain>
    </source>
</reference>
<evidence type="ECO:0000256" key="4">
    <source>
        <dbReference type="ARBA" id="ARBA00022884"/>
    </source>
</evidence>
<dbReference type="GO" id="GO:0008168">
    <property type="term" value="F:methyltransferase activity"/>
    <property type="evidence" value="ECO:0007669"/>
    <property type="project" value="UniProtKB-KW"/>
</dbReference>
<name>A0A1I6YIQ2_9FLAO</name>
<dbReference type="InterPro" id="IPR029063">
    <property type="entry name" value="SAM-dependent_MTases_sf"/>
</dbReference>
<keyword evidence="3" id="KW-0949">S-adenosyl-L-methionine</keyword>
<accession>A0A1I6YIQ2</accession>
<dbReference type="EMBL" id="FPAS01000001">
    <property type="protein sequence ID" value="SFT50161.1"/>
    <property type="molecule type" value="Genomic_DNA"/>
</dbReference>